<dbReference type="Proteomes" id="UP000187209">
    <property type="component" value="Unassembled WGS sequence"/>
</dbReference>
<feature type="domain" description="RING-type" evidence="5">
    <location>
        <begin position="521"/>
        <end position="562"/>
    </location>
</feature>
<feature type="domain" description="RING-type" evidence="5">
    <location>
        <begin position="319"/>
        <end position="360"/>
    </location>
</feature>
<evidence type="ECO:0000256" key="4">
    <source>
        <dbReference type="PROSITE-ProRule" id="PRU00175"/>
    </source>
</evidence>
<evidence type="ECO:0000313" key="6">
    <source>
        <dbReference type="EMBL" id="OMJ77084.1"/>
    </source>
</evidence>
<protein>
    <recommendedName>
        <fullName evidence="5">RING-type domain-containing protein</fullName>
    </recommendedName>
</protein>
<accession>A0A1R2BJZ4</accession>
<comment type="caution">
    <text evidence="6">The sequence shown here is derived from an EMBL/GenBank/DDBJ whole genome shotgun (WGS) entry which is preliminary data.</text>
</comment>
<dbReference type="EMBL" id="MPUH01000594">
    <property type="protein sequence ID" value="OMJ77084.1"/>
    <property type="molecule type" value="Genomic_DNA"/>
</dbReference>
<keyword evidence="2 4" id="KW-0863">Zinc-finger</keyword>
<dbReference type="AlphaFoldDB" id="A0A1R2BJZ4"/>
<name>A0A1R2BJZ4_9CILI</name>
<evidence type="ECO:0000256" key="2">
    <source>
        <dbReference type="ARBA" id="ARBA00022771"/>
    </source>
</evidence>
<dbReference type="EMBL" id="MPUH01000538">
    <property type="protein sequence ID" value="OMJ78111.1"/>
    <property type="molecule type" value="Genomic_DNA"/>
</dbReference>
<keyword evidence="8" id="KW-1185">Reference proteome</keyword>
<gene>
    <name evidence="7" type="ORF">SteCoe_22125</name>
    <name evidence="6" type="ORF">SteCoe_23398</name>
</gene>
<sequence length="1106" mass="127943">MSNCKKKCLMKGCSEPTKYYVNYSRYHTVCENHIITENQFIICSICNNKIQCYADLEIKCKIAAKPSLSIPQNQNISYQENENESKAKLANFTAFSSNEIKPATKIQNFAQPLVASIISQNRVIEEAKKTQEYTKKLCNFPNCSSKKTRSTCKEHNYCDFHHPKIENYCSSCKCIKCKKNNGCYLNDCGPLCEKCIKLKICFVCASTDRTKLVEKCKHYLCSKHFNENYFCYCTKCSKCQQELVNINSSTLLCDNCNKKPCPQCNQKSDTLYTNYCSHEKCADCFNKPCNQCIQETNLTEVSYNTYPSNEINYLQYPICDICNISTQDIHFLQCQHKLCTNCIETYPALCQKHLLCALCSKSYSYCPHCWTCISCKKIVSQESPLCSHNLCEDCRTQAYCENAPYWYCQRCNQIRNSQIIICEHGFCQACETDLECKERIEIQRKQYYDYYYGNQIQEKNIELVVERNIIAEEGKIKCLFCKAQIDGNYACNHHPFCGKCEEITREYGCPYCGNYIENVQCKACNKLYKAEDLQRLDCNHIMCNHCLKKKYVSFTKTKCIECLRKLNKKCFKCHQEETTKKSHCNHGFCQNCLKENCHLCYRKTRDDNITLSKRHCKHINLTNPNQICDVCDQKSKCIICNTNKTRFCSHKICEECLRSNKSDFCRIDSEHEDINNQVIKCKATFIEVKISNCSNRDFGINKAVLKDCSLETNGKCSINSLCNKCKSERFCRVCKSYGIKAKKNCEHLVCDICIKKGKCKKCLYLKCLKCKSEKSEGLRQFNCGHWVCDVCKKIFQISEEAKECNHIVCDYCFHEDKCIICYSNQICQHCYEIEDLCAHKYCTNCRVLKSLCNCECDCECGENAILTFDICYHAVCFTCSPLNSCKKCDRMPCSYCRIICPNKIIYKCKKHILCTNCYNPSICYPCSRKNYCTKCKINKPNENLCHHKYCLQCLKGQKKLCECICGYCNDFYRPDKCISGHQICECLVRQKKCPECDKCSSCGRQKKANNVLNCKHRVCDICYEKKFCGMCSPMIIKCNICDYRCNPMNACEHGACAECFNSKKCIKCICDICGMIQPGKITCCEQNHKFCLICSPNHACNKCIRP</sequence>
<dbReference type="GO" id="GO:0008270">
    <property type="term" value="F:zinc ion binding"/>
    <property type="evidence" value="ECO:0007669"/>
    <property type="project" value="UniProtKB-KW"/>
</dbReference>
<evidence type="ECO:0000259" key="5">
    <source>
        <dbReference type="PROSITE" id="PS50089"/>
    </source>
</evidence>
<reference evidence="6 8" key="1">
    <citation type="submission" date="2016-11" db="EMBL/GenBank/DDBJ databases">
        <title>The macronuclear genome of Stentor coeruleus: a giant cell with tiny introns.</title>
        <authorList>
            <person name="Slabodnick M."/>
            <person name="Ruby J.G."/>
            <person name="Reiff S.B."/>
            <person name="Swart E.C."/>
            <person name="Gosai S."/>
            <person name="Prabakaran S."/>
            <person name="Witkowska E."/>
            <person name="Larue G.E."/>
            <person name="Fisher S."/>
            <person name="Freeman R.M."/>
            <person name="Gunawardena J."/>
            <person name="Chu W."/>
            <person name="Stover N.A."/>
            <person name="Gregory B.D."/>
            <person name="Nowacki M."/>
            <person name="Derisi J."/>
            <person name="Roy S.W."/>
            <person name="Marshall W.F."/>
            <person name="Sood P."/>
        </authorList>
    </citation>
    <scope>NUCLEOTIDE SEQUENCE [LARGE SCALE GENOMIC DNA]</scope>
    <source>
        <strain evidence="6">WM001</strain>
    </source>
</reference>
<proteinExistence type="predicted"/>
<evidence type="ECO:0000313" key="7">
    <source>
        <dbReference type="EMBL" id="OMJ78111.1"/>
    </source>
</evidence>
<evidence type="ECO:0000313" key="8">
    <source>
        <dbReference type="Proteomes" id="UP000187209"/>
    </source>
</evidence>
<dbReference type="PROSITE" id="PS50089">
    <property type="entry name" value="ZF_RING_2"/>
    <property type="match status" value="2"/>
</dbReference>
<dbReference type="SMART" id="SM00184">
    <property type="entry name" value="RING"/>
    <property type="match status" value="12"/>
</dbReference>
<dbReference type="PROSITE" id="PS00518">
    <property type="entry name" value="ZF_RING_1"/>
    <property type="match status" value="6"/>
</dbReference>
<evidence type="ECO:0000256" key="1">
    <source>
        <dbReference type="ARBA" id="ARBA00022723"/>
    </source>
</evidence>
<organism evidence="6 8">
    <name type="scientific">Stentor coeruleus</name>
    <dbReference type="NCBI Taxonomy" id="5963"/>
    <lineage>
        <taxon>Eukaryota</taxon>
        <taxon>Sar</taxon>
        <taxon>Alveolata</taxon>
        <taxon>Ciliophora</taxon>
        <taxon>Postciliodesmatophora</taxon>
        <taxon>Heterotrichea</taxon>
        <taxon>Heterotrichida</taxon>
        <taxon>Stentoridae</taxon>
        <taxon>Stentor</taxon>
    </lineage>
</organism>
<keyword evidence="3" id="KW-0862">Zinc</keyword>
<dbReference type="InterPro" id="IPR017907">
    <property type="entry name" value="Znf_RING_CS"/>
</dbReference>
<keyword evidence="1" id="KW-0479">Metal-binding</keyword>
<evidence type="ECO:0000256" key="3">
    <source>
        <dbReference type="ARBA" id="ARBA00022833"/>
    </source>
</evidence>
<dbReference type="InterPro" id="IPR001841">
    <property type="entry name" value="Znf_RING"/>
</dbReference>